<evidence type="ECO:0000313" key="18">
    <source>
        <dbReference type="EMBL" id="MBY0757019.1"/>
    </source>
</evidence>
<evidence type="ECO:0000256" key="3">
    <source>
        <dbReference type="ARBA" id="ARBA00022475"/>
    </source>
</evidence>
<keyword evidence="19" id="KW-1185">Reference proteome</keyword>
<dbReference type="InterPro" id="IPR001264">
    <property type="entry name" value="Glyco_trans_51"/>
</dbReference>
<dbReference type="PANTHER" id="PTHR32282:SF11">
    <property type="entry name" value="PENICILLIN-BINDING PROTEIN 1B"/>
    <property type="match status" value="1"/>
</dbReference>
<dbReference type="InterPro" id="IPR050396">
    <property type="entry name" value="Glycosyltr_51/Transpeptidase"/>
</dbReference>
<evidence type="ECO:0000256" key="13">
    <source>
        <dbReference type="ARBA" id="ARBA00023316"/>
    </source>
</evidence>
<evidence type="ECO:0000256" key="11">
    <source>
        <dbReference type="ARBA" id="ARBA00023136"/>
    </source>
</evidence>
<evidence type="ECO:0000259" key="17">
    <source>
        <dbReference type="Pfam" id="PF00912"/>
    </source>
</evidence>
<evidence type="ECO:0000256" key="4">
    <source>
        <dbReference type="ARBA" id="ARBA00022676"/>
    </source>
</evidence>
<evidence type="ECO:0000256" key="15">
    <source>
        <dbReference type="ARBA" id="ARBA00049902"/>
    </source>
</evidence>
<dbReference type="EMBL" id="JAIKTU010000015">
    <property type="protein sequence ID" value="MBY0757019.1"/>
    <property type="molecule type" value="Genomic_DNA"/>
</dbReference>
<keyword evidence="13" id="KW-0961">Cell wall biogenesis/degradation</keyword>
<evidence type="ECO:0000256" key="7">
    <source>
        <dbReference type="ARBA" id="ARBA00022960"/>
    </source>
</evidence>
<organism evidence="18 19">
    <name type="scientific">Clostridium sardiniense</name>
    <name type="common">Clostridium absonum</name>
    <dbReference type="NCBI Taxonomy" id="29369"/>
    <lineage>
        <taxon>Bacteria</taxon>
        <taxon>Bacillati</taxon>
        <taxon>Bacillota</taxon>
        <taxon>Clostridia</taxon>
        <taxon>Eubacteriales</taxon>
        <taxon>Clostridiaceae</taxon>
        <taxon>Clostridium</taxon>
    </lineage>
</organism>
<keyword evidence="12" id="KW-0046">Antibiotic resistance</keyword>
<dbReference type="Gene3D" id="1.10.3810.10">
    <property type="entry name" value="Biosynthetic peptidoglycan transglycosylase-like"/>
    <property type="match status" value="1"/>
</dbReference>
<feature type="transmembrane region" description="Helical" evidence="16">
    <location>
        <begin position="12"/>
        <end position="28"/>
    </location>
</feature>
<evidence type="ECO:0000256" key="9">
    <source>
        <dbReference type="ARBA" id="ARBA00022984"/>
    </source>
</evidence>
<gene>
    <name evidence="18" type="ORF">K5V21_16365</name>
</gene>
<feature type="domain" description="Glycosyl transferase family 51" evidence="17">
    <location>
        <begin position="48"/>
        <end position="214"/>
    </location>
</feature>
<comment type="catalytic activity">
    <reaction evidence="15">
        <text>[GlcNAc-(1-&gt;4)-Mur2Ac(oyl-L-Ala-gamma-D-Glu-L-Lys-D-Ala-D-Ala)](n)-di-trans,octa-cis-undecaprenyl diphosphate + beta-D-GlcNAc-(1-&gt;4)-Mur2Ac(oyl-L-Ala-gamma-D-Glu-L-Lys-D-Ala-D-Ala)-di-trans,octa-cis-undecaprenyl diphosphate = [GlcNAc-(1-&gt;4)-Mur2Ac(oyl-L-Ala-gamma-D-Glu-L-Lys-D-Ala-D-Ala)](n+1)-di-trans,octa-cis-undecaprenyl diphosphate + di-trans,octa-cis-undecaprenyl diphosphate + H(+)</text>
        <dbReference type="Rhea" id="RHEA:23708"/>
        <dbReference type="Rhea" id="RHEA-COMP:9602"/>
        <dbReference type="Rhea" id="RHEA-COMP:9603"/>
        <dbReference type="ChEBI" id="CHEBI:15378"/>
        <dbReference type="ChEBI" id="CHEBI:58405"/>
        <dbReference type="ChEBI" id="CHEBI:60033"/>
        <dbReference type="ChEBI" id="CHEBI:78435"/>
        <dbReference type="EC" id="2.4.99.28"/>
    </reaction>
</comment>
<reference evidence="18 19" key="1">
    <citation type="journal article" date="2021" name="Cell Host Microbe">
        <title>in vivo commensal control of Clostridioides difficile virulence.</title>
        <authorList>
            <person name="Girinathan B.P."/>
            <person name="Dibenedetto N."/>
            <person name="Worley J.N."/>
            <person name="Peltier J."/>
            <person name="Arrieta-Ortiz M.L."/>
            <person name="Rupa Christinal Immanuel S."/>
            <person name="Lavin R."/>
            <person name="Delaney M.L."/>
            <person name="Cummins C."/>
            <person name="Hoffmann M."/>
            <person name="Luo Y."/>
            <person name="Gonzalez-Escalona N."/>
            <person name="Allard M."/>
            <person name="Onderdonk A.B."/>
            <person name="Gerber G.K."/>
            <person name="Sonenshein A.L."/>
            <person name="Baliga N."/>
            <person name="Dupuy B."/>
            <person name="Bry L."/>
        </authorList>
    </citation>
    <scope>NUCLEOTIDE SEQUENCE [LARGE SCALE GENOMIC DNA]</scope>
    <source>
        <strain evidence="18 19">DSM 599</strain>
    </source>
</reference>
<protein>
    <recommendedName>
        <fullName evidence="2">Penicillin-binding protein 1A</fullName>
        <ecNumber evidence="14">2.4.99.28</ecNumber>
    </recommendedName>
</protein>
<dbReference type="InterPro" id="IPR023346">
    <property type="entry name" value="Lysozyme-like_dom_sf"/>
</dbReference>
<keyword evidence="4" id="KW-0328">Glycosyltransferase</keyword>
<keyword evidence="11 16" id="KW-0472">Membrane</keyword>
<accession>A0ABS7L1R8</accession>
<keyword evidence="5" id="KW-0808">Transferase</keyword>
<evidence type="ECO:0000256" key="16">
    <source>
        <dbReference type="SAM" id="Phobius"/>
    </source>
</evidence>
<keyword evidence="10 16" id="KW-1133">Transmembrane helix</keyword>
<evidence type="ECO:0000313" key="19">
    <source>
        <dbReference type="Proteomes" id="UP001299068"/>
    </source>
</evidence>
<evidence type="ECO:0000256" key="12">
    <source>
        <dbReference type="ARBA" id="ARBA00023251"/>
    </source>
</evidence>
<dbReference type="PANTHER" id="PTHR32282">
    <property type="entry name" value="BINDING PROTEIN TRANSPEPTIDASE, PUTATIVE-RELATED"/>
    <property type="match status" value="1"/>
</dbReference>
<dbReference type="SUPFAM" id="SSF53955">
    <property type="entry name" value="Lysozyme-like"/>
    <property type="match status" value="1"/>
</dbReference>
<sequence>MRHFIINGRCMLFGIITLMFLLIIVLGYCNQNLIINNKSMEARVNMIRENKNYVKIENIDKKFLKSMIAIEDHRFYNHGALDFISIARATLNNIKARKVVEGGSTITQQLAKNLYLSNERSFKRKFKESLFAIQLERQYTKDEILELYVNSISFGDGYVGIGEAAKGYFGKDANSLSFDEATLLAGLPQAPSLYALSRDNGLAKKRQKQVINALERYNKEVETEFVSIVQVEKYTEGFNGVGPSL</sequence>
<dbReference type="EC" id="2.4.99.28" evidence="14"/>
<evidence type="ECO:0000256" key="10">
    <source>
        <dbReference type="ARBA" id="ARBA00022989"/>
    </source>
</evidence>
<comment type="caution">
    <text evidence="18">The sequence shown here is derived from an EMBL/GenBank/DDBJ whole genome shotgun (WGS) entry which is preliminary data.</text>
</comment>
<dbReference type="RefSeq" id="WP_221862191.1">
    <property type="nucleotide sequence ID" value="NZ_JAIKTU010000015.1"/>
</dbReference>
<keyword evidence="3" id="KW-1003">Cell membrane</keyword>
<evidence type="ECO:0000256" key="5">
    <source>
        <dbReference type="ARBA" id="ARBA00022679"/>
    </source>
</evidence>
<dbReference type="Pfam" id="PF00912">
    <property type="entry name" value="Transgly"/>
    <property type="match status" value="1"/>
</dbReference>
<evidence type="ECO:0000256" key="8">
    <source>
        <dbReference type="ARBA" id="ARBA00022968"/>
    </source>
</evidence>
<name>A0ABS7L1R8_CLOSR</name>
<evidence type="ECO:0000256" key="14">
    <source>
        <dbReference type="ARBA" id="ARBA00044770"/>
    </source>
</evidence>
<keyword evidence="9" id="KW-0573">Peptidoglycan synthesis</keyword>
<keyword evidence="7" id="KW-0133">Cell shape</keyword>
<proteinExistence type="predicted"/>
<evidence type="ECO:0000256" key="6">
    <source>
        <dbReference type="ARBA" id="ARBA00022692"/>
    </source>
</evidence>
<evidence type="ECO:0000256" key="1">
    <source>
        <dbReference type="ARBA" id="ARBA00004401"/>
    </source>
</evidence>
<keyword evidence="6 16" id="KW-0812">Transmembrane</keyword>
<comment type="subcellular location">
    <subcellularLocation>
        <location evidence="1">Cell membrane</location>
        <topology evidence="1">Single-pass type II membrane protein</topology>
    </subcellularLocation>
</comment>
<dbReference type="Proteomes" id="UP001299068">
    <property type="component" value="Unassembled WGS sequence"/>
</dbReference>
<keyword evidence="8" id="KW-0735">Signal-anchor</keyword>
<dbReference type="InterPro" id="IPR036950">
    <property type="entry name" value="PBP_transglycosylase"/>
</dbReference>
<evidence type="ECO:0000256" key="2">
    <source>
        <dbReference type="ARBA" id="ARBA00018638"/>
    </source>
</evidence>